<comment type="caution">
    <text evidence="1">The sequence shown here is derived from an EMBL/GenBank/DDBJ whole genome shotgun (WGS) entry which is preliminary data.</text>
</comment>
<proteinExistence type="predicted"/>
<evidence type="ECO:0000313" key="1">
    <source>
        <dbReference type="EMBL" id="MBD2801641.1"/>
    </source>
</evidence>
<reference evidence="1" key="1">
    <citation type="submission" date="2020-09" db="EMBL/GenBank/DDBJ databases">
        <authorList>
            <person name="Palma L."/>
            <person name="Caballero P."/>
            <person name="Berry C."/>
            <person name="Del Valle E."/>
        </authorList>
    </citation>
    <scope>NUCLEOTIDE SEQUENCE</scope>
    <source>
        <strain evidence="1">M</strain>
    </source>
</reference>
<reference evidence="1" key="2">
    <citation type="journal article" date="2024" name="Toxins">
        <title>Genome Sequence Analysis of Native Xenorhabdus Strains Isolated from Entomopathogenic Nematodes in Argentina.</title>
        <authorList>
            <person name="Palma L."/>
            <person name="Frizzo L."/>
            <person name="Kaiser S."/>
            <person name="Berry C."/>
            <person name="Caballero P."/>
            <person name="Bode H.B."/>
            <person name="Del Valle E.E."/>
        </authorList>
    </citation>
    <scope>NUCLEOTIDE SEQUENCE</scope>
    <source>
        <strain evidence="1">M</strain>
    </source>
</reference>
<accession>A0AAW3YVU1</accession>
<dbReference type="AlphaFoldDB" id="A0AAW3YVU1"/>
<organism evidence="1">
    <name type="scientific">Xenorhabdus szentirmaii</name>
    <dbReference type="NCBI Taxonomy" id="290112"/>
    <lineage>
        <taxon>Bacteria</taxon>
        <taxon>Pseudomonadati</taxon>
        <taxon>Pseudomonadota</taxon>
        <taxon>Gammaproteobacteria</taxon>
        <taxon>Enterobacterales</taxon>
        <taxon>Morganellaceae</taxon>
        <taxon>Xenorhabdus</taxon>
    </lineage>
</organism>
<dbReference type="EMBL" id="JACXBF010000359">
    <property type="protein sequence ID" value="MBD2801641.1"/>
    <property type="molecule type" value="Genomic_DNA"/>
</dbReference>
<protein>
    <submittedName>
        <fullName evidence="1">Uncharacterized protein</fullName>
    </submittedName>
</protein>
<dbReference type="RefSeq" id="WP_323869302.1">
    <property type="nucleotide sequence ID" value="NZ_JACXBF010000359.1"/>
</dbReference>
<dbReference type="Proteomes" id="UP001193920">
    <property type="component" value="Unassembled WGS sequence"/>
</dbReference>
<name>A0AAW3YVU1_9GAMM</name>
<gene>
    <name evidence="1" type="ORF">ID854_14600</name>
</gene>
<sequence>MGGGAYESPAVGGAPPLPALSPTKDFVYKRNNLLVIHTAGGGVSITNMASGACIAMNEAGDVFHHATEDFFLNVGGQNNDKVSGGNYL</sequence>